<feature type="domain" description="Arrestin C-terminal-like" evidence="2">
    <location>
        <begin position="162"/>
        <end position="282"/>
    </location>
</feature>
<feature type="compositionally biased region" description="Polar residues" evidence="1">
    <location>
        <begin position="644"/>
        <end position="653"/>
    </location>
</feature>
<feature type="region of interest" description="Disordered" evidence="1">
    <location>
        <begin position="524"/>
        <end position="780"/>
    </location>
</feature>
<feature type="compositionally biased region" description="Polar residues" evidence="1">
    <location>
        <begin position="409"/>
        <end position="420"/>
    </location>
</feature>
<accession>A0A9P6RPJ7</accession>
<keyword evidence="4" id="KW-1185">Reference proteome</keyword>
<protein>
    <recommendedName>
        <fullName evidence="2">Arrestin C-terminal-like domain-containing protein</fullName>
    </recommendedName>
</protein>
<evidence type="ECO:0000313" key="3">
    <source>
        <dbReference type="EMBL" id="KAG0325414.1"/>
    </source>
</evidence>
<dbReference type="EMBL" id="JAAAIP010000113">
    <property type="protein sequence ID" value="KAG0325414.1"/>
    <property type="molecule type" value="Genomic_DNA"/>
</dbReference>
<feature type="compositionally biased region" description="Polar residues" evidence="1">
    <location>
        <begin position="596"/>
        <end position="613"/>
    </location>
</feature>
<sequence>MSLARRSASPMRPCAFDPAEESAIVLGQEPNGDSVRQKFRQTVITLFDTHVMVLGSNQDDNELSNWDEISPGNHSYPFALKVPNVNFPPCIPSLPGFSIRYVWTAQVEGPFETSLTSEEVLCQFLPNVLAPKPMEWTFHDVIGATVSKNSTHQLHKPLPGIALDIKMHQQVYVPGDPLSMATTVYNNSQNKVVGLDIILRQTVKGTFPTTYANLSNQAQVEIMAKSVECKIRPGETGKVDILTTIPPMGKTYSIPTFESNFLKVYYELLCVIRVKRSVFSGGDMSHQCAIPVPLATHNVDNPVITGRTPRWTKSRMQPYFFNPTWQDPMGDIPRSLANEVATLTHSTGHPRTESPLGVSSPASASAASLVLSPGVNPNAMQEFLNSGSVELYRERTLKKSLTRSKSMKEVQSTRLDSSSWRAERDQLLSQSRESGANDTPASSGNNTRRSPPLDSKTRSSSDDGQGATSPDTNGYVSYTPPPPASIRPQKSINLTPEQQAELARKASRRILPNQALYTYDGDQPELAQSESHHQAPAQASSHSGHSNSDSSNNNISSSNNIGSDSGNTATYPIPISSNQASYSSNSTIKPLPRRNASLSQKAHQQQGSSNSNGGFYAEPESYEVPPRGGNSNNTPYESSHIRGRSNNGSSDQVGHQGGQTAHALGPTPERMPYQHSLPAHQQPPGVVPPVISSSIAYVGGSQNTQNTPLERTSSRRDGIVAGDNLPIPPPTTSSLSVNSNLVNRSNSPTPVSASADDISRHHRRSGSSSSDNGAVNTTVSLKSSKIPPWERVERVHHQDWFRPGTHQTGALQVFDVAGITLSHMLAVPILKKSLQRPMEAVQSIEAEEYLN</sequence>
<dbReference type="InterPro" id="IPR014756">
    <property type="entry name" value="Ig_E-set"/>
</dbReference>
<dbReference type="AlphaFoldDB" id="A0A9P6RPJ7"/>
<feature type="compositionally biased region" description="Polar residues" evidence="1">
    <location>
        <begin position="427"/>
        <end position="449"/>
    </location>
</feature>
<comment type="caution">
    <text evidence="3">The sequence shown here is derived from an EMBL/GenBank/DDBJ whole genome shotgun (WGS) entry which is preliminary data.</text>
</comment>
<feature type="compositionally biased region" description="Low complexity" evidence="1">
    <location>
        <begin position="732"/>
        <end position="748"/>
    </location>
</feature>
<dbReference type="InterPro" id="IPR011022">
    <property type="entry name" value="Arrestin_C-like"/>
</dbReference>
<dbReference type="Proteomes" id="UP000738325">
    <property type="component" value="Unassembled WGS sequence"/>
</dbReference>
<evidence type="ECO:0000256" key="1">
    <source>
        <dbReference type="SAM" id="MobiDB-lite"/>
    </source>
</evidence>
<feature type="compositionally biased region" description="Low complexity" evidence="1">
    <location>
        <begin position="576"/>
        <end position="586"/>
    </location>
</feature>
<reference evidence="3" key="1">
    <citation type="journal article" date="2020" name="Fungal Divers.">
        <title>Resolving the Mortierellaceae phylogeny through synthesis of multi-gene phylogenetics and phylogenomics.</title>
        <authorList>
            <person name="Vandepol N."/>
            <person name="Liber J."/>
            <person name="Desiro A."/>
            <person name="Na H."/>
            <person name="Kennedy M."/>
            <person name="Barry K."/>
            <person name="Grigoriev I.V."/>
            <person name="Miller A.N."/>
            <person name="O'Donnell K."/>
            <person name="Stajich J.E."/>
            <person name="Bonito G."/>
        </authorList>
    </citation>
    <scope>NUCLEOTIDE SEQUENCE</scope>
    <source>
        <strain evidence="3">REB-010B</strain>
    </source>
</reference>
<dbReference type="OrthoDB" id="9984275at2759"/>
<name>A0A9P6RPJ7_9FUNG</name>
<evidence type="ECO:0000259" key="2">
    <source>
        <dbReference type="Pfam" id="PF02752"/>
    </source>
</evidence>
<evidence type="ECO:0000313" key="4">
    <source>
        <dbReference type="Proteomes" id="UP000738325"/>
    </source>
</evidence>
<proteinExistence type="predicted"/>
<gene>
    <name evidence="3" type="ORF">BGZ99_000661</name>
</gene>
<feature type="compositionally biased region" description="Polar residues" evidence="1">
    <location>
        <begin position="462"/>
        <end position="476"/>
    </location>
</feature>
<feature type="region of interest" description="Disordered" evidence="1">
    <location>
        <begin position="401"/>
        <end position="491"/>
    </location>
</feature>
<dbReference type="InterPro" id="IPR014752">
    <property type="entry name" value="Arrestin-like_C"/>
</dbReference>
<feature type="compositionally biased region" description="Low complexity" evidence="1">
    <location>
        <begin position="540"/>
        <end position="567"/>
    </location>
</feature>
<feature type="compositionally biased region" description="Polar residues" evidence="1">
    <location>
        <begin position="771"/>
        <end position="780"/>
    </location>
</feature>
<dbReference type="SUPFAM" id="SSF81296">
    <property type="entry name" value="E set domains"/>
    <property type="match status" value="1"/>
</dbReference>
<feature type="compositionally biased region" description="Polar residues" evidence="1">
    <location>
        <begin position="700"/>
        <end position="711"/>
    </location>
</feature>
<organism evidence="3 4">
    <name type="scientific">Dissophora globulifera</name>
    <dbReference type="NCBI Taxonomy" id="979702"/>
    <lineage>
        <taxon>Eukaryota</taxon>
        <taxon>Fungi</taxon>
        <taxon>Fungi incertae sedis</taxon>
        <taxon>Mucoromycota</taxon>
        <taxon>Mortierellomycotina</taxon>
        <taxon>Mortierellomycetes</taxon>
        <taxon>Mortierellales</taxon>
        <taxon>Mortierellaceae</taxon>
        <taxon>Dissophora</taxon>
    </lineage>
</organism>
<dbReference type="Pfam" id="PF02752">
    <property type="entry name" value="Arrestin_C"/>
    <property type="match status" value="1"/>
</dbReference>
<dbReference type="Gene3D" id="2.60.40.640">
    <property type="match status" value="2"/>
</dbReference>